<comment type="similarity">
    <text evidence="2 9">Belongs to the cytochrome P450 family.</text>
</comment>
<proteinExistence type="inferred from homology"/>
<name>A0A9W4TAW5_9GLOM</name>
<keyword evidence="6 8" id="KW-0408">Iron</keyword>
<dbReference type="OrthoDB" id="1470350at2759"/>
<sequence>ELKYMNMVLNENLRFYPPVHQLPQRENTEIIKFRNHTFVPKTPISINVYGIHHSAKYWKNPEEFIPERFENEHDEKRDLYTWLSFGGGSRTCLGNNFSLIEQRVMLCTLLRKYEVSLPDDSIHKDQLHFNKFN</sequence>
<dbReference type="InterPro" id="IPR050476">
    <property type="entry name" value="Insect_CytP450_Detox"/>
</dbReference>
<dbReference type="SUPFAM" id="SSF48264">
    <property type="entry name" value="Cytochrome P450"/>
    <property type="match status" value="1"/>
</dbReference>
<dbReference type="PANTHER" id="PTHR24292:SF54">
    <property type="entry name" value="CYP9F3-RELATED"/>
    <property type="match status" value="1"/>
</dbReference>
<dbReference type="InterPro" id="IPR017972">
    <property type="entry name" value="Cyt_P450_CS"/>
</dbReference>
<dbReference type="GO" id="GO:0004497">
    <property type="term" value="F:monooxygenase activity"/>
    <property type="evidence" value="ECO:0007669"/>
    <property type="project" value="UniProtKB-KW"/>
</dbReference>
<evidence type="ECO:0000256" key="5">
    <source>
        <dbReference type="ARBA" id="ARBA00023002"/>
    </source>
</evidence>
<organism evidence="10 11">
    <name type="scientific">Funneliformis geosporum</name>
    <dbReference type="NCBI Taxonomy" id="1117311"/>
    <lineage>
        <taxon>Eukaryota</taxon>
        <taxon>Fungi</taxon>
        <taxon>Fungi incertae sedis</taxon>
        <taxon>Mucoromycota</taxon>
        <taxon>Glomeromycotina</taxon>
        <taxon>Glomeromycetes</taxon>
        <taxon>Glomerales</taxon>
        <taxon>Glomeraceae</taxon>
        <taxon>Funneliformis</taxon>
    </lineage>
</organism>
<feature type="non-terminal residue" evidence="10">
    <location>
        <position position="1"/>
    </location>
</feature>
<evidence type="ECO:0000256" key="3">
    <source>
        <dbReference type="ARBA" id="ARBA00022617"/>
    </source>
</evidence>
<dbReference type="InterPro" id="IPR002401">
    <property type="entry name" value="Cyt_P450_E_grp-I"/>
</dbReference>
<dbReference type="GO" id="GO:0020037">
    <property type="term" value="F:heme binding"/>
    <property type="evidence" value="ECO:0007669"/>
    <property type="project" value="InterPro"/>
</dbReference>
<feature type="binding site" description="axial binding residue" evidence="8">
    <location>
        <position position="92"/>
    </location>
    <ligand>
        <name>heme</name>
        <dbReference type="ChEBI" id="CHEBI:30413"/>
    </ligand>
    <ligandPart>
        <name>Fe</name>
        <dbReference type="ChEBI" id="CHEBI:18248"/>
    </ligandPart>
</feature>
<evidence type="ECO:0000256" key="6">
    <source>
        <dbReference type="ARBA" id="ARBA00023004"/>
    </source>
</evidence>
<feature type="non-terminal residue" evidence="10">
    <location>
        <position position="133"/>
    </location>
</feature>
<keyword evidence="11" id="KW-1185">Reference proteome</keyword>
<evidence type="ECO:0000313" key="11">
    <source>
        <dbReference type="Proteomes" id="UP001153678"/>
    </source>
</evidence>
<comment type="caution">
    <text evidence="10">The sequence shown here is derived from an EMBL/GenBank/DDBJ whole genome shotgun (WGS) entry which is preliminary data.</text>
</comment>
<dbReference type="PANTHER" id="PTHR24292">
    <property type="entry name" value="CYTOCHROME P450"/>
    <property type="match status" value="1"/>
</dbReference>
<evidence type="ECO:0000256" key="8">
    <source>
        <dbReference type="PIRSR" id="PIRSR602401-1"/>
    </source>
</evidence>
<evidence type="ECO:0000256" key="2">
    <source>
        <dbReference type="ARBA" id="ARBA00010617"/>
    </source>
</evidence>
<dbReference type="GO" id="GO:0005506">
    <property type="term" value="F:iron ion binding"/>
    <property type="evidence" value="ECO:0007669"/>
    <property type="project" value="InterPro"/>
</dbReference>
<dbReference type="Pfam" id="PF00067">
    <property type="entry name" value="p450"/>
    <property type="match status" value="1"/>
</dbReference>
<evidence type="ECO:0000256" key="9">
    <source>
        <dbReference type="RuleBase" id="RU000461"/>
    </source>
</evidence>
<dbReference type="GO" id="GO:0016705">
    <property type="term" value="F:oxidoreductase activity, acting on paired donors, with incorporation or reduction of molecular oxygen"/>
    <property type="evidence" value="ECO:0007669"/>
    <property type="project" value="InterPro"/>
</dbReference>
<dbReference type="EMBL" id="CAMKVN010019068">
    <property type="protein sequence ID" value="CAI2198612.1"/>
    <property type="molecule type" value="Genomic_DNA"/>
</dbReference>
<dbReference type="AlphaFoldDB" id="A0A9W4TAW5"/>
<keyword evidence="7 9" id="KW-0503">Monooxygenase</keyword>
<dbReference type="PRINTS" id="PR00385">
    <property type="entry name" value="P450"/>
</dbReference>
<dbReference type="InterPro" id="IPR001128">
    <property type="entry name" value="Cyt_P450"/>
</dbReference>
<gene>
    <name evidence="10" type="ORF">FWILDA_LOCUS18659</name>
</gene>
<evidence type="ECO:0000256" key="1">
    <source>
        <dbReference type="ARBA" id="ARBA00001971"/>
    </source>
</evidence>
<evidence type="ECO:0000256" key="4">
    <source>
        <dbReference type="ARBA" id="ARBA00022723"/>
    </source>
</evidence>
<dbReference type="Proteomes" id="UP001153678">
    <property type="component" value="Unassembled WGS sequence"/>
</dbReference>
<evidence type="ECO:0000256" key="7">
    <source>
        <dbReference type="ARBA" id="ARBA00023033"/>
    </source>
</evidence>
<comment type="cofactor">
    <cofactor evidence="1 8">
        <name>heme</name>
        <dbReference type="ChEBI" id="CHEBI:30413"/>
    </cofactor>
</comment>
<reference evidence="10" key="1">
    <citation type="submission" date="2022-08" db="EMBL/GenBank/DDBJ databases">
        <authorList>
            <person name="Kallberg Y."/>
            <person name="Tangrot J."/>
            <person name="Rosling A."/>
        </authorList>
    </citation>
    <scope>NUCLEOTIDE SEQUENCE</scope>
    <source>
        <strain evidence="10">Wild A</strain>
    </source>
</reference>
<dbReference type="Gene3D" id="1.10.630.10">
    <property type="entry name" value="Cytochrome P450"/>
    <property type="match status" value="1"/>
</dbReference>
<protein>
    <submittedName>
        <fullName evidence="10">8873_t:CDS:1</fullName>
    </submittedName>
</protein>
<dbReference type="InterPro" id="IPR036396">
    <property type="entry name" value="Cyt_P450_sf"/>
</dbReference>
<evidence type="ECO:0000313" key="10">
    <source>
        <dbReference type="EMBL" id="CAI2198612.1"/>
    </source>
</evidence>
<keyword evidence="5 9" id="KW-0560">Oxidoreductase</keyword>
<dbReference type="PRINTS" id="PR00463">
    <property type="entry name" value="EP450I"/>
</dbReference>
<accession>A0A9W4TAW5</accession>
<keyword evidence="3 8" id="KW-0349">Heme</keyword>
<dbReference type="PROSITE" id="PS00086">
    <property type="entry name" value="CYTOCHROME_P450"/>
    <property type="match status" value="1"/>
</dbReference>
<keyword evidence="4 8" id="KW-0479">Metal-binding</keyword>